<comment type="caution">
    <text evidence="1">The sequence shown here is derived from an EMBL/GenBank/DDBJ whole genome shotgun (WGS) entry which is preliminary data.</text>
</comment>
<dbReference type="OrthoDB" id="2691991at2759"/>
<name>A0A8I2YE84_9AGAM</name>
<evidence type="ECO:0000313" key="1">
    <source>
        <dbReference type="EMBL" id="KAG6370210.1"/>
    </source>
</evidence>
<dbReference type="Proteomes" id="UP000683000">
    <property type="component" value="Unassembled WGS sequence"/>
</dbReference>
<organism evidence="1 3">
    <name type="scientific">Boletus reticuloceps</name>
    <dbReference type="NCBI Taxonomy" id="495285"/>
    <lineage>
        <taxon>Eukaryota</taxon>
        <taxon>Fungi</taxon>
        <taxon>Dikarya</taxon>
        <taxon>Basidiomycota</taxon>
        <taxon>Agaricomycotina</taxon>
        <taxon>Agaricomycetes</taxon>
        <taxon>Agaricomycetidae</taxon>
        <taxon>Boletales</taxon>
        <taxon>Boletineae</taxon>
        <taxon>Boletaceae</taxon>
        <taxon>Boletoideae</taxon>
        <taxon>Boletus</taxon>
    </lineage>
</organism>
<gene>
    <name evidence="1" type="ORF">JVT61DRAFT_12359</name>
    <name evidence="2" type="ORF">JVT61DRAFT_5057</name>
</gene>
<sequence length="122" mass="14003">MAQKNGYPSDSLIAFVDCPSPNSPDTPSPLDPKKSSRFLSHRNVVENILDMVDAIPSCDLEEFRNARRDLVSQIQDHLDFLDRCVVQEWLKQKTASTMFPLELDIPEVIQTRKFFTTSQFSR</sequence>
<evidence type="ECO:0000313" key="2">
    <source>
        <dbReference type="EMBL" id="KAG6380683.1"/>
    </source>
</evidence>
<reference evidence="1" key="1">
    <citation type="submission" date="2021-03" db="EMBL/GenBank/DDBJ databases">
        <title>Evolutionary innovations through gain and loss of genes in the ectomycorrhizal Boletales.</title>
        <authorList>
            <person name="Wu G."/>
            <person name="Miyauchi S."/>
            <person name="Morin E."/>
            <person name="Yang Z.-L."/>
            <person name="Xu J."/>
            <person name="Martin F.M."/>
        </authorList>
    </citation>
    <scope>NUCLEOTIDE SEQUENCE</scope>
    <source>
        <strain evidence="1">BR01</strain>
    </source>
</reference>
<dbReference type="AlphaFoldDB" id="A0A8I2YE84"/>
<dbReference type="EMBL" id="JAGFBS010000002">
    <property type="protein sequence ID" value="KAG6380683.1"/>
    <property type="molecule type" value="Genomic_DNA"/>
</dbReference>
<accession>A0A8I2YE84</accession>
<keyword evidence="3" id="KW-1185">Reference proteome</keyword>
<dbReference type="EMBL" id="JAGFBS010000055">
    <property type="protein sequence ID" value="KAG6370210.1"/>
    <property type="molecule type" value="Genomic_DNA"/>
</dbReference>
<proteinExistence type="predicted"/>
<evidence type="ECO:0000313" key="3">
    <source>
        <dbReference type="Proteomes" id="UP000683000"/>
    </source>
</evidence>
<protein>
    <submittedName>
        <fullName evidence="1">Uncharacterized protein</fullName>
    </submittedName>
</protein>
<dbReference type="SUPFAM" id="SSF63491">
    <property type="entry name" value="BAG domain"/>
    <property type="match status" value="1"/>
</dbReference>